<dbReference type="Pfam" id="PF02517">
    <property type="entry name" value="Rce1-like"/>
    <property type="match status" value="1"/>
</dbReference>
<organism evidence="3 4">
    <name type="scientific">Psychrosphaera saromensis</name>
    <dbReference type="NCBI Taxonomy" id="716813"/>
    <lineage>
        <taxon>Bacteria</taxon>
        <taxon>Pseudomonadati</taxon>
        <taxon>Pseudomonadota</taxon>
        <taxon>Gammaproteobacteria</taxon>
        <taxon>Alteromonadales</taxon>
        <taxon>Pseudoalteromonadaceae</taxon>
        <taxon>Psychrosphaera</taxon>
    </lineage>
</organism>
<gene>
    <name evidence="3" type="ORF">BTO11_06290</name>
</gene>
<evidence type="ECO:0000313" key="4">
    <source>
        <dbReference type="Proteomes" id="UP000239007"/>
    </source>
</evidence>
<keyword evidence="1" id="KW-1133">Transmembrane helix</keyword>
<dbReference type="GO" id="GO:0080120">
    <property type="term" value="P:CAAX-box protein maturation"/>
    <property type="evidence" value="ECO:0007669"/>
    <property type="project" value="UniProtKB-ARBA"/>
</dbReference>
<evidence type="ECO:0000313" key="3">
    <source>
        <dbReference type="EMBL" id="PQJ53313.1"/>
    </source>
</evidence>
<feature type="domain" description="CAAX prenyl protease 2/Lysostaphin resistance protein A-like" evidence="2">
    <location>
        <begin position="12"/>
        <end position="104"/>
    </location>
</feature>
<accession>A0A2S7UTP3</accession>
<protein>
    <recommendedName>
        <fullName evidence="2">CAAX prenyl protease 2/Lysostaphin resistance protein A-like domain-containing protein</fullName>
    </recommendedName>
</protein>
<sequence>MLDVKSQVSTNWDLILLVIAVCIIAPIVEEVIFRGVIFSRLQNSRVGSPDAIVYTSIFFCILHVHYELIIMRYTLLIGVMLGFISLKTSNIWYCIILHMMVNVFSTIELFAF</sequence>
<evidence type="ECO:0000256" key="1">
    <source>
        <dbReference type="SAM" id="Phobius"/>
    </source>
</evidence>
<dbReference type="EMBL" id="MSCH01000003">
    <property type="protein sequence ID" value="PQJ53313.1"/>
    <property type="molecule type" value="Genomic_DNA"/>
</dbReference>
<dbReference type="GO" id="GO:0004175">
    <property type="term" value="F:endopeptidase activity"/>
    <property type="evidence" value="ECO:0007669"/>
    <property type="project" value="UniProtKB-ARBA"/>
</dbReference>
<reference evidence="3 4" key="1">
    <citation type="submission" date="2016-12" db="EMBL/GenBank/DDBJ databases">
        <title>Diversity of luminous bacteria.</title>
        <authorList>
            <person name="Yoshizawa S."/>
            <person name="Kogure K."/>
        </authorList>
    </citation>
    <scope>NUCLEOTIDE SEQUENCE [LARGE SCALE GENOMIC DNA]</scope>
    <source>
        <strain evidence="3 4">SA4-48</strain>
    </source>
</reference>
<feature type="transmembrane region" description="Helical" evidence="1">
    <location>
        <begin position="14"/>
        <end position="39"/>
    </location>
</feature>
<dbReference type="AlphaFoldDB" id="A0A2S7UTP3"/>
<dbReference type="InterPro" id="IPR003675">
    <property type="entry name" value="Rce1/LyrA-like_dom"/>
</dbReference>
<dbReference type="InterPro" id="IPR052710">
    <property type="entry name" value="CAAX_protease"/>
</dbReference>
<name>A0A2S7UTP3_9GAMM</name>
<comment type="caution">
    <text evidence="3">The sequence shown here is derived from an EMBL/GenBank/DDBJ whole genome shotgun (WGS) entry which is preliminary data.</text>
</comment>
<feature type="transmembrane region" description="Helical" evidence="1">
    <location>
        <begin position="51"/>
        <end position="84"/>
    </location>
</feature>
<dbReference type="PANTHER" id="PTHR36435:SF1">
    <property type="entry name" value="CAAX AMINO TERMINAL PROTEASE FAMILY PROTEIN"/>
    <property type="match status" value="1"/>
</dbReference>
<keyword evidence="1" id="KW-0812">Transmembrane</keyword>
<keyword evidence="1" id="KW-0472">Membrane</keyword>
<evidence type="ECO:0000259" key="2">
    <source>
        <dbReference type="Pfam" id="PF02517"/>
    </source>
</evidence>
<feature type="transmembrane region" description="Helical" evidence="1">
    <location>
        <begin position="90"/>
        <end position="111"/>
    </location>
</feature>
<dbReference type="RefSeq" id="WP_105051794.1">
    <property type="nucleotide sequence ID" value="NZ_BMYG01000003.1"/>
</dbReference>
<dbReference type="Proteomes" id="UP000239007">
    <property type="component" value="Unassembled WGS sequence"/>
</dbReference>
<dbReference type="OrthoDB" id="9799666at2"/>
<keyword evidence="4" id="KW-1185">Reference proteome</keyword>
<dbReference type="PANTHER" id="PTHR36435">
    <property type="entry name" value="SLR1288 PROTEIN"/>
    <property type="match status" value="1"/>
</dbReference>
<proteinExistence type="predicted"/>